<dbReference type="SUPFAM" id="SSF52266">
    <property type="entry name" value="SGNH hydrolase"/>
    <property type="match status" value="1"/>
</dbReference>
<gene>
    <name evidence="3" type="ORF">AVDCRST_MAG26-3567</name>
</gene>
<dbReference type="PANTHER" id="PTHR30383:SF5">
    <property type="entry name" value="SGNH HYDROLASE-TYPE ESTERASE DOMAIN-CONTAINING PROTEIN"/>
    <property type="match status" value="1"/>
</dbReference>
<protein>
    <recommendedName>
        <fullName evidence="2">SGNH hydrolase-type esterase domain-containing protein</fullName>
    </recommendedName>
</protein>
<dbReference type="Pfam" id="PF13472">
    <property type="entry name" value="Lipase_GDSL_2"/>
    <property type="match status" value="1"/>
</dbReference>
<dbReference type="InterPro" id="IPR036514">
    <property type="entry name" value="SGNH_hydro_sf"/>
</dbReference>
<feature type="domain" description="SGNH hydrolase-type esterase" evidence="2">
    <location>
        <begin position="240"/>
        <end position="452"/>
    </location>
</feature>
<dbReference type="InterPro" id="IPR051532">
    <property type="entry name" value="Ester_Hydrolysis_Enzymes"/>
</dbReference>
<dbReference type="EMBL" id="CADCTK010000834">
    <property type="protein sequence ID" value="CAA9283708.1"/>
    <property type="molecule type" value="Genomic_DNA"/>
</dbReference>
<reference evidence="3" key="1">
    <citation type="submission" date="2020-02" db="EMBL/GenBank/DDBJ databases">
        <authorList>
            <person name="Meier V. D."/>
        </authorList>
    </citation>
    <scope>NUCLEOTIDE SEQUENCE</scope>
    <source>
        <strain evidence="3">AVDCRST_MAG26</strain>
    </source>
</reference>
<dbReference type="AlphaFoldDB" id="A0A6J4JPA9"/>
<feature type="signal peptide" evidence="1">
    <location>
        <begin position="1"/>
        <end position="26"/>
    </location>
</feature>
<dbReference type="InterPro" id="IPR013830">
    <property type="entry name" value="SGNH_hydro"/>
</dbReference>
<evidence type="ECO:0000259" key="2">
    <source>
        <dbReference type="Pfam" id="PF13472"/>
    </source>
</evidence>
<dbReference type="GO" id="GO:0004622">
    <property type="term" value="F:phosphatidylcholine lysophospholipase activity"/>
    <property type="evidence" value="ECO:0007669"/>
    <property type="project" value="TreeGrafter"/>
</dbReference>
<proteinExistence type="predicted"/>
<dbReference type="PANTHER" id="PTHR30383">
    <property type="entry name" value="THIOESTERASE 1/PROTEASE 1/LYSOPHOSPHOLIPASE L1"/>
    <property type="match status" value="1"/>
</dbReference>
<sequence>MIRRSAALVLSLLVLWPAWSTSPAAAQDVPRACFAETGQCIEGRFHTYWNGNGGLPVFGFPITPERGEPNRDTNQTYPTQWFERNRFERHAENAAPYDVLLGRLGDDRLRQLGRNWQAEPRESGPRADCRWFDQTGHNVCNQSGALGFKTYWETHGLEFDGGAGVSTDESLALFGLPLTEPRTETNAAGDAVLTQWFERARFEWHPDKPDQFKVLLGLLGAELQQTSGGPPAASAIEYTALGDSLATGILAQKGYVLRYKDALQAATRRNVTLTNLARNGWTSTSLLQAIRSDQVFRTAITRAKVITFNVGGNDLREARLRYKSRSCGGADNQDCLRATLTQFQSNWSEILRELRALRDPGVTVMRTMDIYHPYVRQDRAADTWAQDGGRNDLQVFKPYVDEANSFIAATTAGAGIPTARIYTAFNGPSGDEDPIARGYISADGLHPSDAGHVVLAQALDALGYGPLK</sequence>
<accession>A0A6J4JPA9</accession>
<evidence type="ECO:0000256" key="1">
    <source>
        <dbReference type="SAM" id="SignalP"/>
    </source>
</evidence>
<keyword evidence="1" id="KW-0732">Signal</keyword>
<evidence type="ECO:0000313" key="3">
    <source>
        <dbReference type="EMBL" id="CAA9283708.1"/>
    </source>
</evidence>
<name>A0A6J4JPA9_9CHLR</name>
<dbReference type="Gene3D" id="3.40.50.1110">
    <property type="entry name" value="SGNH hydrolase"/>
    <property type="match status" value="1"/>
</dbReference>
<feature type="chain" id="PRO_5027016120" description="SGNH hydrolase-type esterase domain-containing protein" evidence="1">
    <location>
        <begin position="27"/>
        <end position="468"/>
    </location>
</feature>
<organism evidence="3">
    <name type="scientific">uncultured Chloroflexia bacterium</name>
    <dbReference type="NCBI Taxonomy" id="1672391"/>
    <lineage>
        <taxon>Bacteria</taxon>
        <taxon>Bacillati</taxon>
        <taxon>Chloroflexota</taxon>
        <taxon>Chloroflexia</taxon>
        <taxon>environmental samples</taxon>
    </lineage>
</organism>